<dbReference type="AlphaFoldDB" id="A0A3B1BP96"/>
<accession>A0A3B1BP96</accession>
<protein>
    <submittedName>
        <fullName evidence="2">Uncharacterized protein</fullName>
    </submittedName>
</protein>
<feature type="non-terminal residue" evidence="2">
    <location>
        <position position="1"/>
    </location>
</feature>
<evidence type="ECO:0000256" key="1">
    <source>
        <dbReference type="SAM" id="MobiDB-lite"/>
    </source>
</evidence>
<sequence>VEGALLSEPEAAELSVFMSEVDIPCAGIWINWMHASAIYLNNLNVLRQAQDERCVFKRFTILSVRPERSRRGSPEQRRRGSPERSRRGLERAVQK</sequence>
<name>A0A3B1BP96_9ZZZZ</name>
<reference evidence="2" key="1">
    <citation type="submission" date="2018-06" db="EMBL/GenBank/DDBJ databases">
        <authorList>
            <person name="Zhirakovskaya E."/>
        </authorList>
    </citation>
    <scope>NUCLEOTIDE SEQUENCE</scope>
</reference>
<dbReference type="EMBL" id="UOFY01000027">
    <property type="protein sequence ID" value="VAX08135.1"/>
    <property type="molecule type" value="Genomic_DNA"/>
</dbReference>
<gene>
    <name evidence="2" type="ORF">MNBD_GAMMA25-417</name>
</gene>
<evidence type="ECO:0000313" key="2">
    <source>
        <dbReference type="EMBL" id="VAX08135.1"/>
    </source>
</evidence>
<organism evidence="2">
    <name type="scientific">hydrothermal vent metagenome</name>
    <dbReference type="NCBI Taxonomy" id="652676"/>
    <lineage>
        <taxon>unclassified sequences</taxon>
        <taxon>metagenomes</taxon>
        <taxon>ecological metagenomes</taxon>
    </lineage>
</organism>
<proteinExistence type="predicted"/>
<feature type="region of interest" description="Disordered" evidence="1">
    <location>
        <begin position="66"/>
        <end position="95"/>
    </location>
</feature>